<comment type="caution">
    <text evidence="4">The sequence shown here is derived from an EMBL/GenBank/DDBJ whole genome shotgun (WGS) entry which is preliminary data.</text>
</comment>
<feature type="transmembrane region" description="Helical" evidence="2">
    <location>
        <begin position="536"/>
        <end position="558"/>
    </location>
</feature>
<dbReference type="InterPro" id="IPR013662">
    <property type="entry name" value="RIH_assoc-dom"/>
</dbReference>
<accession>A0AAV4EG62</accession>
<evidence type="ECO:0000313" key="4">
    <source>
        <dbReference type="EMBL" id="GFR59759.1"/>
    </source>
</evidence>
<feature type="region of interest" description="Disordered" evidence="1">
    <location>
        <begin position="986"/>
        <end position="1097"/>
    </location>
</feature>
<name>A0AAV4EG62_9GAST</name>
<dbReference type="GO" id="GO:0006816">
    <property type="term" value="P:calcium ion transport"/>
    <property type="evidence" value="ECO:0007669"/>
    <property type="project" value="InterPro"/>
</dbReference>
<proteinExistence type="predicted"/>
<protein>
    <submittedName>
        <fullName evidence="4">Inositol 1,4,5-trisphosphate receptor type 1</fullName>
    </submittedName>
</protein>
<evidence type="ECO:0000259" key="3">
    <source>
        <dbReference type="Pfam" id="PF08454"/>
    </source>
</evidence>
<evidence type="ECO:0000256" key="2">
    <source>
        <dbReference type="SAM" id="Phobius"/>
    </source>
</evidence>
<gene>
    <name evidence="4" type="ORF">ElyMa_005391500</name>
</gene>
<organism evidence="4 5">
    <name type="scientific">Elysia marginata</name>
    <dbReference type="NCBI Taxonomy" id="1093978"/>
    <lineage>
        <taxon>Eukaryota</taxon>
        <taxon>Metazoa</taxon>
        <taxon>Spiralia</taxon>
        <taxon>Lophotrochozoa</taxon>
        <taxon>Mollusca</taxon>
        <taxon>Gastropoda</taxon>
        <taxon>Heterobranchia</taxon>
        <taxon>Euthyneura</taxon>
        <taxon>Panpulmonata</taxon>
        <taxon>Sacoglossa</taxon>
        <taxon>Placobranchoidea</taxon>
        <taxon>Plakobranchidae</taxon>
        <taxon>Elysia</taxon>
    </lineage>
</organism>
<feature type="compositionally biased region" description="Basic residues" evidence="1">
    <location>
        <begin position="780"/>
        <end position="789"/>
    </location>
</feature>
<dbReference type="InterPro" id="IPR015925">
    <property type="entry name" value="Ryanodine_IP3_receptor"/>
</dbReference>
<dbReference type="Pfam" id="PF08454">
    <property type="entry name" value="RIH_assoc"/>
    <property type="match status" value="1"/>
</dbReference>
<reference evidence="4 5" key="1">
    <citation type="journal article" date="2021" name="Elife">
        <title>Chloroplast acquisition without the gene transfer in kleptoplastic sea slugs, Plakobranchus ocellatus.</title>
        <authorList>
            <person name="Maeda T."/>
            <person name="Takahashi S."/>
            <person name="Yoshida T."/>
            <person name="Shimamura S."/>
            <person name="Takaki Y."/>
            <person name="Nagai Y."/>
            <person name="Toyoda A."/>
            <person name="Suzuki Y."/>
            <person name="Arimoto A."/>
            <person name="Ishii H."/>
            <person name="Satoh N."/>
            <person name="Nishiyama T."/>
            <person name="Hasebe M."/>
            <person name="Maruyama T."/>
            <person name="Minagawa J."/>
            <person name="Obokata J."/>
            <person name="Shigenobu S."/>
        </authorList>
    </citation>
    <scope>NUCLEOTIDE SEQUENCE [LARGE SCALE GENOMIC DNA]</scope>
</reference>
<keyword evidence="2" id="KW-0472">Membrane</keyword>
<sequence length="1097" mass="123523">MSYNHVFDEYIFPQQIQAYEDAMRQQRLSGWTRSTTKSCVKPPDKKKLKEKQKKKKAEVPPPTPIAKAGKEKPVKSKGGKKKEKEGSTNGGILKKKSGMEVTFVNPVAEKEEEALMPETQGVEIAITVECDMEDTVVDNSDTSAFEYKNDGYIELVLKVMARMCDGQNKFLQDYLREQPDNVKSFDIIAEVTRFLNVVYSNINSKNVDLVIQLFETMNEFTAGNQDNRVVIYDNKIIDYINFILRSGDFPDCSVEKILELRMSISNLVMSLIEENGPGATEVALEVKDTLDKKAVLTLMATCYERHQTDKTKIMELKALEEALADPLGSQTKVGGSTRNLAKMKKSKLFKGVMRVLREEVKEKLKWGVDRSSPSNKIRDLMGWTKDIMKDIAYQQKILKNPVAILLTKGWLAWNHMVTILSFAINILMLVTWQAKASLETPDIMTNQTDIPADLKNPHPIITTLDRATYNICILVMGLTHNGLSLLVFVSYFVCNHPRLPSIRNGIQSLKKCLSRRNKDDDDEEDKKRKHISKLDARFFSVTTFYYVAFLILSVLGTMSDGYFFAFHLLNIVNNNQLLSGVIKAVTQNGKSLLWVGVLGLVVFYLYAMIGFALMRSMFDPGEMLYCDSLWQCTITVVRYGLIGDLFEWTAESDMRDTCFICSRNSYDFEHHGKGFDHHVRHEHNMWAYIFFFIHLNGTKVNDYTALEMFVFKLLRKENYDFFPLDRALSLASMGKDATETKLDDLLGQVTSIVEKQRVEELEKKRGEERMKQKQWEQKHRLGSFRRRAKLPGSGPSDGPGGPGGSGGPGGAGGAGAIGDTQTLLPDDPRNMQLSPLPPTIGHPYNRRQSYGDYTGQLRASLGDIAARVVESRRPSITELGPGPRPSLGDIGARASLSDHTGRLAYLDSRRSSITEHGLSGYRQPPPSTRYDHRLDRQRTLRSMSPVRFDSTDGPSGVGSTYLRSHSRYDMDDPYVRSLSPVRYDLRSPARSRKGSESDVMAGITGRRGEVPTRDLSSLLSPRYPDSRQTSPRGQMTFFPPDAGDSLLPPDRLSASIDDYRGDTLDEQDFPPPPPSATDFPTRDRRPYSADYGPGGSF</sequence>
<evidence type="ECO:0000256" key="1">
    <source>
        <dbReference type="SAM" id="MobiDB-lite"/>
    </source>
</evidence>
<feature type="transmembrane region" description="Helical" evidence="2">
    <location>
        <begin position="467"/>
        <end position="494"/>
    </location>
</feature>
<keyword evidence="2" id="KW-1133">Transmembrane helix</keyword>
<feature type="region of interest" description="Disordered" evidence="1">
    <location>
        <begin position="763"/>
        <end position="849"/>
    </location>
</feature>
<dbReference type="PANTHER" id="PTHR13715:SF99">
    <property type="entry name" value="INOSITOL 1,4,5-TRISPHOSPHATE RECEPTOR-LIKE PROTEIN A"/>
    <property type="match status" value="1"/>
</dbReference>
<feature type="transmembrane region" description="Helical" evidence="2">
    <location>
        <begin position="410"/>
        <end position="432"/>
    </location>
</feature>
<evidence type="ECO:0000313" key="5">
    <source>
        <dbReference type="Proteomes" id="UP000762676"/>
    </source>
</evidence>
<dbReference type="AlphaFoldDB" id="A0AAV4EG62"/>
<feature type="region of interest" description="Disordered" evidence="1">
    <location>
        <begin position="29"/>
        <end position="93"/>
    </location>
</feature>
<dbReference type="Proteomes" id="UP000762676">
    <property type="component" value="Unassembled WGS sequence"/>
</dbReference>
<keyword evidence="5" id="KW-1185">Reference proteome</keyword>
<keyword evidence="4" id="KW-0675">Receptor</keyword>
<keyword evidence="2" id="KW-0812">Transmembrane</keyword>
<dbReference type="PANTHER" id="PTHR13715">
    <property type="entry name" value="RYANODINE RECEPTOR AND IP3 RECEPTOR"/>
    <property type="match status" value="1"/>
</dbReference>
<feature type="domain" description="RyR/IP3R Homology associated" evidence="3">
    <location>
        <begin position="151"/>
        <end position="244"/>
    </location>
</feature>
<feature type="compositionally biased region" description="Polar residues" evidence="1">
    <location>
        <begin position="29"/>
        <end position="38"/>
    </location>
</feature>
<feature type="region of interest" description="Disordered" evidence="1">
    <location>
        <begin position="939"/>
        <end position="964"/>
    </location>
</feature>
<feature type="compositionally biased region" description="Basic and acidic residues" evidence="1">
    <location>
        <begin position="763"/>
        <end position="779"/>
    </location>
</feature>
<dbReference type="EMBL" id="BMAT01010738">
    <property type="protein sequence ID" value="GFR59759.1"/>
    <property type="molecule type" value="Genomic_DNA"/>
</dbReference>
<feature type="transmembrane region" description="Helical" evidence="2">
    <location>
        <begin position="592"/>
        <end position="614"/>
    </location>
</feature>
<feature type="compositionally biased region" description="Gly residues" evidence="1">
    <location>
        <begin position="795"/>
        <end position="816"/>
    </location>
</feature>